<dbReference type="PROSITE" id="PS50943">
    <property type="entry name" value="HTH_CROC1"/>
    <property type="match status" value="1"/>
</dbReference>
<evidence type="ECO:0000259" key="1">
    <source>
        <dbReference type="PROSITE" id="PS50943"/>
    </source>
</evidence>
<evidence type="ECO:0000313" key="2">
    <source>
        <dbReference type="EMBL" id="MDQ0436199.1"/>
    </source>
</evidence>
<evidence type="ECO:0000313" key="3">
    <source>
        <dbReference type="Proteomes" id="UP001241603"/>
    </source>
</evidence>
<sequence length="91" mass="10029">MLQEQPQQTRSLDIPRDIDAPWIDEIDSASGAPRRTVEALRIERGWSQCELAGRAGLLPDHLRAIELGMEPTLPERQMIADALGVDVASIA</sequence>
<dbReference type="Pfam" id="PF01381">
    <property type="entry name" value="HTH_3"/>
    <property type="match status" value="1"/>
</dbReference>
<dbReference type="InterPro" id="IPR010982">
    <property type="entry name" value="Lambda_DNA-bd_dom_sf"/>
</dbReference>
<dbReference type="CDD" id="cd00093">
    <property type="entry name" value="HTH_XRE"/>
    <property type="match status" value="1"/>
</dbReference>
<dbReference type="InterPro" id="IPR001387">
    <property type="entry name" value="Cro/C1-type_HTH"/>
</dbReference>
<dbReference type="Proteomes" id="UP001241603">
    <property type="component" value="Unassembled WGS sequence"/>
</dbReference>
<protein>
    <submittedName>
        <fullName evidence="2">Lambda repressor-like predicted transcriptional regulator</fullName>
    </submittedName>
</protein>
<dbReference type="EMBL" id="JAUSVO010000001">
    <property type="protein sequence ID" value="MDQ0436199.1"/>
    <property type="molecule type" value="Genomic_DNA"/>
</dbReference>
<organism evidence="2 3">
    <name type="scientific">Kaistia dalseonensis</name>
    <dbReference type="NCBI Taxonomy" id="410840"/>
    <lineage>
        <taxon>Bacteria</taxon>
        <taxon>Pseudomonadati</taxon>
        <taxon>Pseudomonadota</taxon>
        <taxon>Alphaproteobacteria</taxon>
        <taxon>Hyphomicrobiales</taxon>
        <taxon>Kaistiaceae</taxon>
        <taxon>Kaistia</taxon>
    </lineage>
</organism>
<accession>A0ABU0H3V6</accession>
<proteinExistence type="predicted"/>
<comment type="caution">
    <text evidence="2">The sequence shown here is derived from an EMBL/GenBank/DDBJ whole genome shotgun (WGS) entry which is preliminary data.</text>
</comment>
<dbReference type="Gene3D" id="1.10.260.40">
    <property type="entry name" value="lambda repressor-like DNA-binding domains"/>
    <property type="match status" value="1"/>
</dbReference>
<dbReference type="RefSeq" id="WP_266347129.1">
    <property type="nucleotide sequence ID" value="NZ_JAPKNG010000001.1"/>
</dbReference>
<feature type="domain" description="HTH cro/C1-type" evidence="1">
    <location>
        <begin position="37"/>
        <end position="90"/>
    </location>
</feature>
<reference evidence="2 3" key="1">
    <citation type="submission" date="2023-07" db="EMBL/GenBank/DDBJ databases">
        <title>Genomic Encyclopedia of Type Strains, Phase IV (KMG-IV): sequencing the most valuable type-strain genomes for metagenomic binning, comparative biology and taxonomic classification.</title>
        <authorList>
            <person name="Goeker M."/>
        </authorList>
    </citation>
    <scope>NUCLEOTIDE SEQUENCE [LARGE SCALE GENOMIC DNA]</scope>
    <source>
        <strain evidence="2 3">B6-8</strain>
    </source>
</reference>
<name>A0ABU0H3V6_9HYPH</name>
<keyword evidence="3" id="KW-1185">Reference proteome</keyword>
<gene>
    <name evidence="2" type="ORF">QO014_000569</name>
</gene>
<dbReference type="SUPFAM" id="SSF47413">
    <property type="entry name" value="lambda repressor-like DNA-binding domains"/>
    <property type="match status" value="1"/>
</dbReference>